<evidence type="ECO:0000256" key="11">
    <source>
        <dbReference type="RuleBase" id="RU004253"/>
    </source>
</evidence>
<feature type="binding site" evidence="9">
    <location>
        <position position="105"/>
    </location>
    <ligand>
        <name>Mg(2+)</name>
        <dbReference type="ChEBI" id="CHEBI:18420"/>
    </ligand>
</feature>
<evidence type="ECO:0000259" key="12">
    <source>
        <dbReference type="Pfam" id="PF02581"/>
    </source>
</evidence>
<dbReference type="PANTHER" id="PTHR20857">
    <property type="entry name" value="THIAMINE-PHOSPHATE PYROPHOSPHORYLASE"/>
    <property type="match status" value="1"/>
</dbReference>
<evidence type="ECO:0000256" key="8">
    <source>
        <dbReference type="ARBA" id="ARBA00047883"/>
    </source>
</evidence>
<dbReference type="NCBIfam" id="TIGR00693">
    <property type="entry name" value="thiE"/>
    <property type="match status" value="1"/>
</dbReference>
<keyword evidence="14" id="KW-1185">Reference proteome</keyword>
<name>A0ABT9KDB2_9PAST</name>
<feature type="binding site" evidence="9">
    <location>
        <position position="124"/>
    </location>
    <ligand>
        <name>4-amino-2-methyl-5-(diphosphooxymethyl)pyrimidine</name>
        <dbReference type="ChEBI" id="CHEBI:57841"/>
    </ligand>
</feature>
<feature type="domain" description="Thiamine phosphate synthase/TenI" evidence="12">
    <location>
        <begin position="13"/>
        <end position="206"/>
    </location>
</feature>
<feature type="binding site" evidence="9">
    <location>
        <position position="86"/>
    </location>
    <ligand>
        <name>Mg(2+)</name>
        <dbReference type="ChEBI" id="CHEBI:18420"/>
    </ligand>
</feature>
<evidence type="ECO:0000256" key="5">
    <source>
        <dbReference type="ARBA" id="ARBA00022977"/>
    </source>
</evidence>
<evidence type="ECO:0000256" key="1">
    <source>
        <dbReference type="ARBA" id="ARBA00005165"/>
    </source>
</evidence>
<feature type="binding site" evidence="9">
    <location>
        <begin position="151"/>
        <end position="153"/>
    </location>
    <ligand>
        <name>2-[(2R,5Z)-2-carboxy-4-methylthiazol-5(2H)-ylidene]ethyl phosphate</name>
        <dbReference type="ChEBI" id="CHEBI:62899"/>
    </ligand>
</feature>
<dbReference type="Gene3D" id="3.20.20.70">
    <property type="entry name" value="Aldolase class I"/>
    <property type="match status" value="1"/>
</dbReference>
<dbReference type="EMBL" id="JAQAHH010000004">
    <property type="protein sequence ID" value="MDP9500049.1"/>
    <property type="molecule type" value="Genomic_DNA"/>
</dbReference>
<dbReference type="PANTHER" id="PTHR20857:SF15">
    <property type="entry name" value="THIAMINE-PHOSPHATE SYNTHASE"/>
    <property type="match status" value="1"/>
</dbReference>
<dbReference type="Pfam" id="PF02581">
    <property type="entry name" value="TMP-TENI"/>
    <property type="match status" value="1"/>
</dbReference>
<proteinExistence type="inferred from homology"/>
<evidence type="ECO:0000256" key="7">
    <source>
        <dbReference type="ARBA" id="ARBA00047851"/>
    </source>
</evidence>
<protein>
    <recommendedName>
        <fullName evidence="9">Thiamine-phosphate synthase</fullName>
        <shortName evidence="9">TP synthase</shortName>
        <shortName evidence="9">TPS</shortName>
        <ecNumber evidence="9">2.5.1.3</ecNumber>
    </recommendedName>
    <alternativeName>
        <fullName evidence="9">Thiamine-phosphate pyrophosphorylase</fullName>
        <shortName evidence="9">TMP pyrophosphorylase</shortName>
        <shortName evidence="9">TMP-PPase</shortName>
    </alternativeName>
</protein>
<comment type="catalytic activity">
    <reaction evidence="8 9 10">
        <text>2-[(2R,5Z)-2-carboxy-4-methylthiazol-5(2H)-ylidene]ethyl phosphate + 4-amino-2-methyl-5-(diphosphooxymethyl)pyrimidine + 2 H(+) = thiamine phosphate + CO2 + diphosphate</text>
        <dbReference type="Rhea" id="RHEA:47844"/>
        <dbReference type="ChEBI" id="CHEBI:15378"/>
        <dbReference type="ChEBI" id="CHEBI:16526"/>
        <dbReference type="ChEBI" id="CHEBI:33019"/>
        <dbReference type="ChEBI" id="CHEBI:37575"/>
        <dbReference type="ChEBI" id="CHEBI:57841"/>
        <dbReference type="ChEBI" id="CHEBI:62899"/>
        <dbReference type="EC" id="2.5.1.3"/>
    </reaction>
</comment>
<organism evidence="13 14">
    <name type="scientific">Bisgaard Taxon 45</name>
    <dbReference type="NCBI Taxonomy" id="304289"/>
    <lineage>
        <taxon>Bacteria</taxon>
        <taxon>Pseudomonadati</taxon>
        <taxon>Pseudomonadota</taxon>
        <taxon>Gammaproteobacteria</taxon>
        <taxon>Pasteurellales</taxon>
        <taxon>Pasteurellaceae</taxon>
    </lineage>
</organism>
<dbReference type="CDD" id="cd00564">
    <property type="entry name" value="TMP_TenI"/>
    <property type="match status" value="1"/>
</dbReference>
<comment type="similarity">
    <text evidence="9 10">Belongs to the thiamine-phosphate synthase family.</text>
</comment>
<accession>A0ABT9KDB2</accession>
<reference evidence="13 14" key="1">
    <citation type="submission" date="2022-12" db="EMBL/GenBank/DDBJ databases">
        <title>Genome sequence of Pasteurellaceae Bisgaard Taxon 45.</title>
        <authorList>
            <person name="Foggin C."/>
            <person name="Rosen L.E."/>
            <person name="Henton M."/>
            <person name="Buys A."/>
            <person name="Floyd T."/>
            <person name="Turner A.D."/>
            <person name="Tarbin J."/>
            <person name="Lloyd A.S."/>
            <person name="Chaitezvi C."/>
            <person name="Ellis R.J."/>
            <person name="Roberts H.C."/>
            <person name="Dastjerdi A."/>
            <person name="Nunez A."/>
            <person name="Van Vliet A.H."/>
            <person name="Steinbach F."/>
        </authorList>
    </citation>
    <scope>NUCLEOTIDE SEQUENCE [LARGE SCALE GENOMIC DNA]</scope>
    <source>
        <strain evidence="13 14">VF20HR</strain>
    </source>
</reference>
<sequence length="224" mass="23909">MPHHYDVKGAMQLYFIAGTQDCLHLAGDPAQNLLAILEQALQSGITCYQFREKGKNALHDPNKIKALAMQCRDLCRQYQVPFVVNDDVQLAIEIGADGIHVGQTDMAVADVAALCHSQCFIGTSVNTLEQGLAAQANPLIDYFGTGPIFPTQSKEDPKPVVGMAFVSTIRANGIDKPIVAIGGVTAQSAQALRQRGANGVAVISAITQSTNIAKTVKELLDHAE</sequence>
<dbReference type="InterPro" id="IPR013785">
    <property type="entry name" value="Aldolase_TIM"/>
</dbReference>
<dbReference type="InterPro" id="IPR022998">
    <property type="entry name" value="ThiamineP_synth_TenI"/>
</dbReference>
<evidence type="ECO:0000256" key="6">
    <source>
        <dbReference type="ARBA" id="ARBA00047334"/>
    </source>
</evidence>
<evidence type="ECO:0000313" key="13">
    <source>
        <dbReference type="EMBL" id="MDP9500049.1"/>
    </source>
</evidence>
<comment type="function">
    <text evidence="9">Condenses 4-methyl-5-(beta-hydroxyethyl)thiazole monophosphate (THZ-P) and 2-methyl-4-amino-5-hydroxymethyl pyrimidine pyrophosphate (HMP-PP) to form thiamine monophosphate (TMP).</text>
</comment>
<keyword evidence="3 9" id="KW-0479">Metal-binding</keyword>
<evidence type="ECO:0000256" key="9">
    <source>
        <dbReference type="HAMAP-Rule" id="MF_00097"/>
    </source>
</evidence>
<feature type="binding site" evidence="9">
    <location>
        <position position="154"/>
    </location>
    <ligand>
        <name>4-amino-2-methyl-5-(diphosphooxymethyl)pyrimidine</name>
        <dbReference type="ChEBI" id="CHEBI:57841"/>
    </ligand>
</feature>
<comment type="caution">
    <text evidence="13">The sequence shown here is derived from an EMBL/GenBank/DDBJ whole genome shotgun (WGS) entry which is preliminary data.</text>
</comment>
<evidence type="ECO:0000256" key="3">
    <source>
        <dbReference type="ARBA" id="ARBA00022723"/>
    </source>
</evidence>
<keyword evidence="2 9" id="KW-0808">Transferase</keyword>
<evidence type="ECO:0000256" key="10">
    <source>
        <dbReference type="RuleBase" id="RU003826"/>
    </source>
</evidence>
<evidence type="ECO:0000256" key="4">
    <source>
        <dbReference type="ARBA" id="ARBA00022842"/>
    </source>
</evidence>
<dbReference type="InterPro" id="IPR034291">
    <property type="entry name" value="TMP_synthase"/>
</dbReference>
<keyword evidence="5 9" id="KW-0784">Thiamine biosynthesis</keyword>
<feature type="binding site" evidence="9">
    <location>
        <position position="183"/>
    </location>
    <ligand>
        <name>2-[(2R,5Z)-2-carboxy-4-methylthiazol-5(2H)-ylidene]ethyl phosphate</name>
        <dbReference type="ChEBI" id="CHEBI:62899"/>
    </ligand>
</feature>
<feature type="binding site" evidence="9">
    <location>
        <position position="85"/>
    </location>
    <ligand>
        <name>4-amino-2-methyl-5-(diphosphooxymethyl)pyrimidine</name>
        <dbReference type="ChEBI" id="CHEBI:57841"/>
    </ligand>
</feature>
<evidence type="ECO:0000256" key="2">
    <source>
        <dbReference type="ARBA" id="ARBA00022679"/>
    </source>
</evidence>
<gene>
    <name evidence="9 13" type="primary">thiE</name>
    <name evidence="13" type="ORF">O7M46_03685</name>
</gene>
<dbReference type="InterPro" id="IPR036206">
    <property type="entry name" value="ThiamineP_synth_sf"/>
</dbReference>
<feature type="binding site" evidence="9">
    <location>
        <begin position="49"/>
        <end position="53"/>
    </location>
    <ligand>
        <name>4-amino-2-methyl-5-(diphosphooxymethyl)pyrimidine</name>
        <dbReference type="ChEBI" id="CHEBI:57841"/>
    </ligand>
</feature>
<comment type="catalytic activity">
    <reaction evidence="7 9 10">
        <text>2-(2-carboxy-4-methylthiazol-5-yl)ethyl phosphate + 4-amino-2-methyl-5-(diphosphooxymethyl)pyrimidine + 2 H(+) = thiamine phosphate + CO2 + diphosphate</text>
        <dbReference type="Rhea" id="RHEA:47848"/>
        <dbReference type="ChEBI" id="CHEBI:15378"/>
        <dbReference type="ChEBI" id="CHEBI:16526"/>
        <dbReference type="ChEBI" id="CHEBI:33019"/>
        <dbReference type="ChEBI" id="CHEBI:37575"/>
        <dbReference type="ChEBI" id="CHEBI:57841"/>
        <dbReference type="ChEBI" id="CHEBI:62890"/>
        <dbReference type="EC" id="2.5.1.3"/>
    </reaction>
</comment>
<comment type="catalytic activity">
    <reaction evidence="6 9 10">
        <text>4-methyl-5-(2-phosphooxyethyl)-thiazole + 4-amino-2-methyl-5-(diphosphooxymethyl)pyrimidine + H(+) = thiamine phosphate + diphosphate</text>
        <dbReference type="Rhea" id="RHEA:22328"/>
        <dbReference type="ChEBI" id="CHEBI:15378"/>
        <dbReference type="ChEBI" id="CHEBI:33019"/>
        <dbReference type="ChEBI" id="CHEBI:37575"/>
        <dbReference type="ChEBI" id="CHEBI:57841"/>
        <dbReference type="ChEBI" id="CHEBI:58296"/>
        <dbReference type="EC" id="2.5.1.3"/>
    </reaction>
</comment>
<dbReference type="EC" id="2.5.1.3" evidence="9"/>
<comment type="cofactor">
    <cofactor evidence="9">
        <name>Mg(2+)</name>
        <dbReference type="ChEBI" id="CHEBI:18420"/>
    </cofactor>
    <text evidence="9">Binds 1 Mg(2+) ion per subunit.</text>
</comment>
<dbReference type="SUPFAM" id="SSF51391">
    <property type="entry name" value="Thiamin phosphate synthase"/>
    <property type="match status" value="1"/>
</dbReference>
<dbReference type="GO" id="GO:0004789">
    <property type="term" value="F:thiamine-phosphate diphosphorylase activity"/>
    <property type="evidence" value="ECO:0007669"/>
    <property type="project" value="UniProtKB-EC"/>
</dbReference>
<dbReference type="Proteomes" id="UP001224083">
    <property type="component" value="Unassembled WGS sequence"/>
</dbReference>
<keyword evidence="4 9" id="KW-0460">Magnesium</keyword>
<comment type="pathway">
    <text evidence="1 9 11">Cofactor biosynthesis; thiamine diphosphate biosynthesis; thiamine phosphate from 4-amino-2-methyl-5-diphosphomethylpyrimidine and 4-methyl-5-(2-phosphoethyl)-thiazole: step 1/1.</text>
</comment>
<feature type="binding site" evidence="9">
    <location>
        <begin position="203"/>
        <end position="204"/>
    </location>
    <ligand>
        <name>2-[(2R,5Z)-2-carboxy-4-methylthiazol-5(2H)-ylidene]ethyl phosphate</name>
        <dbReference type="ChEBI" id="CHEBI:62899"/>
    </ligand>
</feature>
<evidence type="ECO:0000313" key="14">
    <source>
        <dbReference type="Proteomes" id="UP001224083"/>
    </source>
</evidence>
<dbReference type="HAMAP" id="MF_00097">
    <property type="entry name" value="TMP_synthase"/>
    <property type="match status" value="1"/>
</dbReference>